<gene>
    <name evidence="1" type="ORF">D4A39_09995</name>
</gene>
<accession>A0A418XW68</accession>
<sequence>MRKTLILIQENQFSDTQVALLEKIIRNHYRHHVSRERLLLIWNRIPAGQAFTNYQDSRSSLVTMECPPGFPQTQRIAVLKAIEKDWLKISGQHPDELMLALVEEDLFADVFQGTQKRLSLRGRIAFVAKVIRTVIHARFKRIPIIVNPNL</sequence>
<dbReference type="OrthoDB" id="7063429at2"/>
<evidence type="ECO:0000313" key="1">
    <source>
        <dbReference type="EMBL" id="RJG17069.1"/>
    </source>
</evidence>
<dbReference type="RefSeq" id="WP_119918041.1">
    <property type="nucleotide sequence ID" value="NZ_QYYA01000003.1"/>
</dbReference>
<keyword evidence="2" id="KW-1185">Reference proteome</keyword>
<proteinExistence type="predicted"/>
<name>A0A418XW68_9GAMM</name>
<evidence type="ECO:0000313" key="2">
    <source>
        <dbReference type="Proteomes" id="UP000283734"/>
    </source>
</evidence>
<dbReference type="EMBL" id="QYYA01000003">
    <property type="protein sequence ID" value="RJG17069.1"/>
    <property type="molecule type" value="Genomic_DNA"/>
</dbReference>
<protein>
    <submittedName>
        <fullName evidence="1">Uncharacterized protein</fullName>
    </submittedName>
</protein>
<dbReference type="Proteomes" id="UP000283734">
    <property type="component" value="Unassembled WGS sequence"/>
</dbReference>
<organism evidence="1 2">
    <name type="scientific">Alcanivorax profundi</name>
    <dbReference type="NCBI Taxonomy" id="2338368"/>
    <lineage>
        <taxon>Bacteria</taxon>
        <taxon>Pseudomonadati</taxon>
        <taxon>Pseudomonadota</taxon>
        <taxon>Gammaproteobacteria</taxon>
        <taxon>Oceanospirillales</taxon>
        <taxon>Alcanivoracaceae</taxon>
        <taxon>Alcanivorax</taxon>
    </lineage>
</organism>
<comment type="caution">
    <text evidence="1">The sequence shown here is derived from an EMBL/GenBank/DDBJ whole genome shotgun (WGS) entry which is preliminary data.</text>
</comment>
<reference evidence="1 2" key="1">
    <citation type="submission" date="2018-09" db="EMBL/GenBank/DDBJ databases">
        <title>Alcanivorax profundi sp. nov., isolated from 1000 m-depth seawater of the Mariana Trench.</title>
        <authorList>
            <person name="Liu J."/>
        </authorList>
    </citation>
    <scope>NUCLEOTIDE SEQUENCE [LARGE SCALE GENOMIC DNA]</scope>
    <source>
        <strain evidence="1 2">MTEO17</strain>
    </source>
</reference>
<dbReference type="AlphaFoldDB" id="A0A418XW68"/>